<dbReference type="InterPro" id="IPR000468">
    <property type="entry name" value="Barstar"/>
</dbReference>
<evidence type="ECO:0000313" key="3">
    <source>
        <dbReference type="EMBL" id="OYD06224.1"/>
    </source>
</evidence>
<evidence type="ECO:0000256" key="1">
    <source>
        <dbReference type="ARBA" id="ARBA00006845"/>
    </source>
</evidence>
<protein>
    <recommendedName>
        <fullName evidence="2">Barstar (barnase inhibitor) domain-containing protein</fullName>
    </recommendedName>
</protein>
<evidence type="ECO:0000313" key="4">
    <source>
        <dbReference type="Proteomes" id="UP000215459"/>
    </source>
</evidence>
<reference evidence="3 4" key="1">
    <citation type="submission" date="2017-07" db="EMBL/GenBank/DDBJ databases">
        <title>The genome sequence of Paludifilum halophilum highlights mechanisms for microbial adaptation to high salt environemnts.</title>
        <authorList>
            <person name="Belbahri L."/>
        </authorList>
    </citation>
    <scope>NUCLEOTIDE SEQUENCE [LARGE SCALE GENOMIC DNA]</scope>
    <source>
        <strain evidence="3 4">DSM 102817</strain>
    </source>
</reference>
<gene>
    <name evidence="3" type="ORF">CHM34_17340</name>
</gene>
<accession>A0A235B1R3</accession>
<dbReference type="Pfam" id="PF01337">
    <property type="entry name" value="Barstar"/>
    <property type="match status" value="1"/>
</dbReference>
<keyword evidence="4" id="KW-1185">Reference proteome</keyword>
<dbReference type="Gene3D" id="3.30.370.10">
    <property type="entry name" value="Barstar-like"/>
    <property type="match status" value="1"/>
</dbReference>
<feature type="domain" description="Barstar (barnase inhibitor)" evidence="2">
    <location>
        <begin position="44"/>
        <end position="121"/>
    </location>
</feature>
<dbReference type="OrthoDB" id="2989921at2"/>
<dbReference type="RefSeq" id="WP_094265880.1">
    <property type="nucleotide sequence ID" value="NZ_NOWF01000015.1"/>
</dbReference>
<evidence type="ECO:0000259" key="2">
    <source>
        <dbReference type="Pfam" id="PF01337"/>
    </source>
</evidence>
<dbReference type="SUPFAM" id="SSF52038">
    <property type="entry name" value="Barstar-related"/>
    <property type="match status" value="1"/>
</dbReference>
<dbReference type="EMBL" id="NOWF01000015">
    <property type="protein sequence ID" value="OYD06224.1"/>
    <property type="molecule type" value="Genomic_DNA"/>
</dbReference>
<dbReference type="Proteomes" id="UP000215459">
    <property type="component" value="Unassembled WGS sequence"/>
</dbReference>
<comment type="caution">
    <text evidence="3">The sequence shown here is derived from an EMBL/GenBank/DDBJ whole genome shotgun (WGS) entry which is preliminary data.</text>
</comment>
<proteinExistence type="inferred from homology"/>
<dbReference type="AlphaFoldDB" id="A0A235B1R3"/>
<dbReference type="InterPro" id="IPR035905">
    <property type="entry name" value="Barstar-like_sf"/>
</dbReference>
<comment type="similarity">
    <text evidence="1">Belongs to the barstar family.</text>
</comment>
<name>A0A235B1R3_9BACL</name>
<sequence length="192" mass="22543">MIKNNVLKNINQIIENKNLILVGNKSVPLSLIKQSLEEEIQTLHVYELSGRKMKSKEDFYNEFYTKIPLINHPGKNLDAVRDCLLTLELYNKQKHLIFWKDADVLLKNNTKFFYEVVDLILGTLKELTVGDEIEKENSPEEFKDWIPTWVGCLITGDLTLLQNEYDYSILKSLFWEEMFFELDSNTTVFLTK</sequence>
<organism evidence="3 4">
    <name type="scientific">Paludifilum halophilum</name>
    <dbReference type="NCBI Taxonomy" id="1642702"/>
    <lineage>
        <taxon>Bacteria</taxon>
        <taxon>Bacillati</taxon>
        <taxon>Bacillota</taxon>
        <taxon>Bacilli</taxon>
        <taxon>Bacillales</taxon>
        <taxon>Thermoactinomycetaceae</taxon>
        <taxon>Paludifilum</taxon>
    </lineage>
</organism>